<dbReference type="PANTHER" id="PTHR47723:SF13">
    <property type="entry name" value="PUTATIVE-RELATED"/>
    <property type="match status" value="1"/>
</dbReference>
<evidence type="ECO:0000313" key="4">
    <source>
        <dbReference type="Proteomes" id="UP001237642"/>
    </source>
</evidence>
<proteinExistence type="predicted"/>
<name>A0AAD8N3R8_9APIA</name>
<reference evidence="3" key="2">
    <citation type="submission" date="2023-05" db="EMBL/GenBank/DDBJ databases">
        <authorList>
            <person name="Schelkunov M.I."/>
        </authorList>
    </citation>
    <scope>NUCLEOTIDE SEQUENCE</scope>
    <source>
        <strain evidence="3">Hsosn_3</strain>
        <tissue evidence="3">Leaf</tissue>
    </source>
</reference>
<organism evidence="3 4">
    <name type="scientific">Heracleum sosnowskyi</name>
    <dbReference type="NCBI Taxonomy" id="360622"/>
    <lineage>
        <taxon>Eukaryota</taxon>
        <taxon>Viridiplantae</taxon>
        <taxon>Streptophyta</taxon>
        <taxon>Embryophyta</taxon>
        <taxon>Tracheophyta</taxon>
        <taxon>Spermatophyta</taxon>
        <taxon>Magnoliopsida</taxon>
        <taxon>eudicotyledons</taxon>
        <taxon>Gunneridae</taxon>
        <taxon>Pentapetalae</taxon>
        <taxon>asterids</taxon>
        <taxon>campanulids</taxon>
        <taxon>Apiales</taxon>
        <taxon>Apiaceae</taxon>
        <taxon>Apioideae</taxon>
        <taxon>apioid superclade</taxon>
        <taxon>Tordylieae</taxon>
        <taxon>Tordyliinae</taxon>
        <taxon>Heracleum</taxon>
    </lineage>
</organism>
<dbReference type="InterPro" id="IPR053151">
    <property type="entry name" value="RNase_H-like"/>
</dbReference>
<feature type="domain" description="RNase H type-1" evidence="2">
    <location>
        <begin position="154"/>
        <end position="218"/>
    </location>
</feature>
<sequence length="221" mass="24230">MTWLIRDVDHGGGGSFRAETPDYGGKTQKQAKSTKNTQDKGSTEVGSEGPLPSEGPIPTKGPMPSQGSTAPRPKKKKKSIPQVTPQVPPQVPPQMPPQVPPQVPPQMPNDHSQGGIFSCANQSAKPTNTMKQLQKTRNEKMAALKKKERSQMRASVVGIMKHNGRWVRGFGSMIGLADPQTAELWAIYYGLRMAWEREMTYVVVFTERSDAIDLINNPDPA</sequence>
<dbReference type="InterPro" id="IPR044730">
    <property type="entry name" value="RNase_H-like_dom_plant"/>
</dbReference>
<dbReference type="Pfam" id="PF13456">
    <property type="entry name" value="RVT_3"/>
    <property type="match status" value="1"/>
</dbReference>
<dbReference type="Proteomes" id="UP001237642">
    <property type="component" value="Unassembled WGS sequence"/>
</dbReference>
<feature type="compositionally biased region" description="Polar residues" evidence="1">
    <location>
        <begin position="27"/>
        <end position="36"/>
    </location>
</feature>
<dbReference type="GO" id="GO:0003676">
    <property type="term" value="F:nucleic acid binding"/>
    <property type="evidence" value="ECO:0007669"/>
    <property type="project" value="InterPro"/>
</dbReference>
<dbReference type="InterPro" id="IPR012337">
    <property type="entry name" value="RNaseH-like_sf"/>
</dbReference>
<keyword evidence="4" id="KW-1185">Reference proteome</keyword>
<gene>
    <name evidence="3" type="ORF">POM88_000180</name>
</gene>
<feature type="compositionally biased region" description="Pro residues" evidence="1">
    <location>
        <begin position="86"/>
        <end position="107"/>
    </location>
</feature>
<accession>A0AAD8N3R8</accession>
<dbReference type="PANTHER" id="PTHR47723">
    <property type="entry name" value="OS05G0353850 PROTEIN"/>
    <property type="match status" value="1"/>
</dbReference>
<feature type="compositionally biased region" description="Basic and acidic residues" evidence="1">
    <location>
        <begin position="1"/>
        <end position="10"/>
    </location>
</feature>
<reference evidence="3" key="1">
    <citation type="submission" date="2023-02" db="EMBL/GenBank/DDBJ databases">
        <title>Genome of toxic invasive species Heracleum sosnowskyi carries increased number of genes despite the absence of recent whole-genome duplications.</title>
        <authorList>
            <person name="Schelkunov M."/>
            <person name="Shtratnikova V."/>
            <person name="Makarenko M."/>
            <person name="Klepikova A."/>
            <person name="Omelchenko D."/>
            <person name="Novikova G."/>
            <person name="Obukhova E."/>
            <person name="Bogdanov V."/>
            <person name="Penin A."/>
            <person name="Logacheva M."/>
        </authorList>
    </citation>
    <scope>NUCLEOTIDE SEQUENCE</scope>
    <source>
        <strain evidence="3">Hsosn_3</strain>
        <tissue evidence="3">Leaf</tissue>
    </source>
</reference>
<dbReference type="Gene3D" id="3.30.420.10">
    <property type="entry name" value="Ribonuclease H-like superfamily/Ribonuclease H"/>
    <property type="match status" value="1"/>
</dbReference>
<dbReference type="InterPro" id="IPR036397">
    <property type="entry name" value="RNaseH_sf"/>
</dbReference>
<dbReference type="EMBL" id="JAUIZM010000001">
    <property type="protein sequence ID" value="KAK1400575.1"/>
    <property type="molecule type" value="Genomic_DNA"/>
</dbReference>
<evidence type="ECO:0000259" key="2">
    <source>
        <dbReference type="Pfam" id="PF13456"/>
    </source>
</evidence>
<dbReference type="AlphaFoldDB" id="A0AAD8N3R8"/>
<dbReference type="GO" id="GO:0004523">
    <property type="term" value="F:RNA-DNA hybrid ribonuclease activity"/>
    <property type="evidence" value="ECO:0007669"/>
    <property type="project" value="InterPro"/>
</dbReference>
<dbReference type="CDD" id="cd06222">
    <property type="entry name" value="RNase_H_like"/>
    <property type="match status" value="1"/>
</dbReference>
<evidence type="ECO:0000313" key="3">
    <source>
        <dbReference type="EMBL" id="KAK1400575.1"/>
    </source>
</evidence>
<feature type="region of interest" description="Disordered" evidence="1">
    <location>
        <begin position="1"/>
        <end position="129"/>
    </location>
</feature>
<feature type="compositionally biased region" description="Polar residues" evidence="1">
    <location>
        <begin position="119"/>
        <end position="129"/>
    </location>
</feature>
<dbReference type="InterPro" id="IPR002156">
    <property type="entry name" value="RNaseH_domain"/>
</dbReference>
<comment type="caution">
    <text evidence="3">The sequence shown here is derived from an EMBL/GenBank/DDBJ whole genome shotgun (WGS) entry which is preliminary data.</text>
</comment>
<evidence type="ECO:0000256" key="1">
    <source>
        <dbReference type="SAM" id="MobiDB-lite"/>
    </source>
</evidence>
<dbReference type="SUPFAM" id="SSF53098">
    <property type="entry name" value="Ribonuclease H-like"/>
    <property type="match status" value="1"/>
</dbReference>
<protein>
    <recommendedName>
        <fullName evidence="2">RNase H type-1 domain-containing protein</fullName>
    </recommendedName>
</protein>